<reference evidence="2" key="1">
    <citation type="submission" date="2021-02" db="EMBL/GenBank/DDBJ databases">
        <authorList>
            <person name="Nowell W R."/>
        </authorList>
    </citation>
    <scope>NUCLEOTIDE SEQUENCE</scope>
    <source>
        <strain evidence="2">Ploen Becks lab</strain>
    </source>
</reference>
<dbReference type="Proteomes" id="UP000663879">
    <property type="component" value="Unassembled WGS sequence"/>
</dbReference>
<dbReference type="AlphaFoldDB" id="A0A813M591"/>
<organism evidence="2 3">
    <name type="scientific">Brachionus calyciflorus</name>
    <dbReference type="NCBI Taxonomy" id="104777"/>
    <lineage>
        <taxon>Eukaryota</taxon>
        <taxon>Metazoa</taxon>
        <taxon>Spiralia</taxon>
        <taxon>Gnathifera</taxon>
        <taxon>Rotifera</taxon>
        <taxon>Eurotatoria</taxon>
        <taxon>Monogononta</taxon>
        <taxon>Pseudotrocha</taxon>
        <taxon>Ploima</taxon>
        <taxon>Brachionidae</taxon>
        <taxon>Brachionus</taxon>
    </lineage>
</organism>
<keyword evidence="3" id="KW-1185">Reference proteome</keyword>
<feature type="region of interest" description="Disordered" evidence="1">
    <location>
        <begin position="297"/>
        <end position="368"/>
    </location>
</feature>
<feature type="compositionally biased region" description="Basic and acidic residues" evidence="1">
    <location>
        <begin position="339"/>
        <end position="353"/>
    </location>
</feature>
<name>A0A813M591_9BILA</name>
<evidence type="ECO:0000313" key="3">
    <source>
        <dbReference type="Proteomes" id="UP000663879"/>
    </source>
</evidence>
<evidence type="ECO:0000313" key="2">
    <source>
        <dbReference type="EMBL" id="CAF0710937.1"/>
    </source>
</evidence>
<feature type="compositionally biased region" description="Polar residues" evidence="1">
    <location>
        <begin position="311"/>
        <end position="338"/>
    </location>
</feature>
<gene>
    <name evidence="2" type="ORF">OXX778_LOCUS1036</name>
</gene>
<accession>A0A813M591</accession>
<comment type="caution">
    <text evidence="2">The sequence shown here is derived from an EMBL/GenBank/DDBJ whole genome shotgun (WGS) entry which is preliminary data.</text>
</comment>
<sequence>MDFLSNWYKPNANQYSINSNNNNNNYYCKGSYEFLNKNSSKNIYYNLNNLHQNPKARSIYQSNFQVKLEEPNPFISQPKALLQNYRTQNSYLNEHFTAQNGKNRIKYTESIYYNHDCNSYSNNVGYGFHDNYSFNSSFQDMSAIYERHKFSAQTKSKIQNRVPSNPRTPNCFSNIRTRNNASKVGSIERLNDSVFKRDSSQNNDFDNHTQNMFINKTPFDIYNKFNENSRKVKELHIGEKQVSNKKFVQSAKISPITINNLHGRSISVSSTSISTYSSSSESLISIGKIVQNTDRYSEETKIRNNNRKTQDSSNKTDPYTTKPNFYSIKPSTKTSNQKIEPDDGKKNLNDKTKQQIGPIFRPPNTDELMKPTLRGQPEGFTEIFNNLSCEYLSKDVEMKKLTSDPRRNIKPDINTIERNFLQLNFNNKKSLYSSEINLFSIPTKANELSQSLKTLDNDEKKKNLILGDKFIIREKLNTTIGKTINPSIQQKNQMITENINKLSSKAKKVDDNVEKKPKVKIIETKNISRPPAPIVKKIIISCNSLNENANRKLETFNITEKKEIAKEFIKIKEIRKLNGNQEPNSLNYTKKTNNGTCEPPSKTVEVKNVNESDLNKSNDYFRLEENNEPSKIYFKFPKLAEKNKSNYEKTIGTVGSILDVPLPSENDAFSEYSTFVTNIFTK</sequence>
<dbReference type="EMBL" id="CAJNOC010000060">
    <property type="protein sequence ID" value="CAF0710937.1"/>
    <property type="molecule type" value="Genomic_DNA"/>
</dbReference>
<evidence type="ECO:0000256" key="1">
    <source>
        <dbReference type="SAM" id="MobiDB-lite"/>
    </source>
</evidence>
<protein>
    <submittedName>
        <fullName evidence="2">Uncharacterized protein</fullName>
    </submittedName>
</protein>
<proteinExistence type="predicted"/>